<name>A0ABD2NWD8_9CUCU</name>
<sequence>MQLARNVLLRGVPESADDAGSVLKNDELLIDEVLSEVRCNVAPISLSRVGNKQGEPEASSHYQNSNAAPTGCKTYSEDQEETTRNHPHP</sequence>
<dbReference type="Proteomes" id="UP001516400">
    <property type="component" value="Unassembled WGS sequence"/>
</dbReference>
<evidence type="ECO:0000256" key="1">
    <source>
        <dbReference type="SAM" id="MobiDB-lite"/>
    </source>
</evidence>
<comment type="caution">
    <text evidence="2">The sequence shown here is derived from an EMBL/GenBank/DDBJ whole genome shotgun (WGS) entry which is preliminary data.</text>
</comment>
<evidence type="ECO:0000313" key="2">
    <source>
        <dbReference type="EMBL" id="KAL3282970.1"/>
    </source>
</evidence>
<dbReference type="AlphaFoldDB" id="A0ABD2NWD8"/>
<accession>A0ABD2NWD8</accession>
<evidence type="ECO:0000313" key="3">
    <source>
        <dbReference type="Proteomes" id="UP001516400"/>
    </source>
</evidence>
<feature type="region of interest" description="Disordered" evidence="1">
    <location>
        <begin position="47"/>
        <end position="89"/>
    </location>
</feature>
<dbReference type="EMBL" id="JABFTP020000144">
    <property type="protein sequence ID" value="KAL3282970.1"/>
    <property type="molecule type" value="Genomic_DNA"/>
</dbReference>
<protein>
    <submittedName>
        <fullName evidence="2">Uncharacterized protein</fullName>
    </submittedName>
</protein>
<reference evidence="2 3" key="1">
    <citation type="journal article" date="2021" name="BMC Biol.">
        <title>Horizontally acquired antibacterial genes associated with adaptive radiation of ladybird beetles.</title>
        <authorList>
            <person name="Li H.S."/>
            <person name="Tang X.F."/>
            <person name="Huang Y.H."/>
            <person name="Xu Z.Y."/>
            <person name="Chen M.L."/>
            <person name="Du X.Y."/>
            <person name="Qiu B.Y."/>
            <person name="Chen P.T."/>
            <person name="Zhang W."/>
            <person name="Slipinski A."/>
            <person name="Escalona H.E."/>
            <person name="Waterhouse R.M."/>
            <person name="Zwick A."/>
            <person name="Pang H."/>
        </authorList>
    </citation>
    <scope>NUCLEOTIDE SEQUENCE [LARGE SCALE GENOMIC DNA]</scope>
    <source>
        <strain evidence="2">SYSU2018</strain>
    </source>
</reference>
<organism evidence="2 3">
    <name type="scientific">Cryptolaemus montrouzieri</name>
    <dbReference type="NCBI Taxonomy" id="559131"/>
    <lineage>
        <taxon>Eukaryota</taxon>
        <taxon>Metazoa</taxon>
        <taxon>Ecdysozoa</taxon>
        <taxon>Arthropoda</taxon>
        <taxon>Hexapoda</taxon>
        <taxon>Insecta</taxon>
        <taxon>Pterygota</taxon>
        <taxon>Neoptera</taxon>
        <taxon>Endopterygota</taxon>
        <taxon>Coleoptera</taxon>
        <taxon>Polyphaga</taxon>
        <taxon>Cucujiformia</taxon>
        <taxon>Coccinelloidea</taxon>
        <taxon>Coccinellidae</taxon>
        <taxon>Scymninae</taxon>
        <taxon>Scymnini</taxon>
        <taxon>Cryptolaemus</taxon>
    </lineage>
</organism>
<gene>
    <name evidence="2" type="ORF">HHI36_006128</name>
</gene>
<proteinExistence type="predicted"/>
<keyword evidence="3" id="KW-1185">Reference proteome</keyword>